<name>A0A6B3NK16_9CYAN</name>
<dbReference type="CDD" id="cd10227">
    <property type="entry name" value="ASKHA_NBD_ParM-like"/>
    <property type="match status" value="1"/>
</dbReference>
<dbReference type="EMBL" id="JAAHFQ010000643">
    <property type="protein sequence ID" value="NER30782.1"/>
    <property type="molecule type" value="Genomic_DNA"/>
</dbReference>
<evidence type="ECO:0000259" key="1">
    <source>
        <dbReference type="Pfam" id="PF17989"/>
    </source>
</evidence>
<dbReference type="AlphaFoldDB" id="A0A6B3NK16"/>
<gene>
    <name evidence="2" type="ORF">F6J89_24980</name>
</gene>
<accession>A0A6B3NK16</accession>
<dbReference type="InterPro" id="IPR040607">
    <property type="entry name" value="ALP_N"/>
</dbReference>
<reference evidence="2" key="1">
    <citation type="submission" date="2019-11" db="EMBL/GenBank/DDBJ databases">
        <title>Genomic insights into an expanded diversity of filamentous marine cyanobacteria reveals the extraordinary biosynthetic potential of Moorea and Okeania.</title>
        <authorList>
            <person name="Ferreira Leao T."/>
            <person name="Wang M."/>
            <person name="Moss N."/>
            <person name="Da Silva R."/>
            <person name="Sanders J."/>
            <person name="Nurk S."/>
            <person name="Gurevich A."/>
            <person name="Humphrey G."/>
            <person name="Reher R."/>
            <person name="Zhu Q."/>
            <person name="Belda-Ferre P."/>
            <person name="Glukhov E."/>
            <person name="Rex R."/>
            <person name="Dorrestein P.C."/>
            <person name="Knight R."/>
            <person name="Pevzner P."/>
            <person name="Gerwick W.H."/>
            <person name="Gerwick L."/>
        </authorList>
    </citation>
    <scope>NUCLEOTIDE SEQUENCE</scope>
    <source>
        <strain evidence="2">SIO1C4</strain>
    </source>
</reference>
<dbReference type="Pfam" id="PF17989">
    <property type="entry name" value="ALP_N"/>
    <property type="match status" value="1"/>
</dbReference>
<comment type="caution">
    <text evidence="2">The sequence shown here is derived from an EMBL/GenBank/DDBJ whole genome shotgun (WGS) entry which is preliminary data.</text>
</comment>
<sequence length="356" mass="38639">MPTITQSKQAGIEQNYQHTPIGFDCGAGLTKLCFFCGRIQKRLRQPSKLLELKSPLLEELKSPEGGQFTYHSGNRSDLIGRQFLTGELAAWKEPTTHIKLSDDPTLKAEYVLHMVLGALASVEYRPKWNLFLVASTHSRALFSDKLKALTNGTHTVTFGGADMPASTVNITVGSVVPEGAGAYTYAKRLNALDSSSRVIGFDLGTSTVIPQVFGPGGKLIYHQPLETGGVIDLLEAIATDTQLLEQLGTGKSANLELIRKGLESGDFSYGTRRFNTRALYAKHIKLWLAARLRLAFKATKEWRDEAGSLIAWGGGSELPGVSQMLNTQGVISLPQGGWANALGLQIIATALKARRE</sequence>
<evidence type="ECO:0000313" key="2">
    <source>
        <dbReference type="EMBL" id="NER30782.1"/>
    </source>
</evidence>
<feature type="domain" description="Actin-like protein N-terminal" evidence="1">
    <location>
        <begin position="22"/>
        <end position="181"/>
    </location>
</feature>
<protein>
    <recommendedName>
        <fullName evidence="1">Actin-like protein N-terminal domain-containing protein</fullName>
    </recommendedName>
</protein>
<organism evidence="2">
    <name type="scientific">Symploca sp. SIO1C4</name>
    <dbReference type="NCBI Taxonomy" id="2607765"/>
    <lineage>
        <taxon>Bacteria</taxon>
        <taxon>Bacillati</taxon>
        <taxon>Cyanobacteriota</taxon>
        <taxon>Cyanophyceae</taxon>
        <taxon>Coleofasciculales</taxon>
        <taxon>Coleofasciculaceae</taxon>
        <taxon>Symploca</taxon>
    </lineage>
</organism>
<proteinExistence type="predicted"/>
<dbReference type="Gene3D" id="3.30.420.40">
    <property type="match status" value="2"/>
</dbReference>